<feature type="domain" description="Zn(2)-C6 fungal-type" evidence="5">
    <location>
        <begin position="38"/>
        <end position="67"/>
    </location>
</feature>
<evidence type="ECO:0000256" key="2">
    <source>
        <dbReference type="ARBA" id="ARBA00022723"/>
    </source>
</evidence>
<accession>A0A9N9YP63</accession>
<comment type="caution">
    <text evidence="6">The sequence shown here is derived from an EMBL/GenBank/DDBJ whole genome shotgun (WGS) entry which is preliminary data.</text>
</comment>
<evidence type="ECO:0000259" key="5">
    <source>
        <dbReference type="PROSITE" id="PS50048"/>
    </source>
</evidence>
<dbReference type="PANTHER" id="PTHR31001">
    <property type="entry name" value="UNCHARACTERIZED TRANSCRIPTIONAL REGULATORY PROTEIN"/>
    <property type="match status" value="1"/>
</dbReference>
<name>A0A9N9YP63_9HYPO</name>
<dbReference type="Proteomes" id="UP000696573">
    <property type="component" value="Unassembled WGS sequence"/>
</dbReference>
<keyword evidence="2" id="KW-0479">Metal-binding</keyword>
<feature type="compositionally biased region" description="Basic and acidic residues" evidence="4">
    <location>
        <begin position="243"/>
        <end position="253"/>
    </location>
</feature>
<dbReference type="InterPro" id="IPR036864">
    <property type="entry name" value="Zn2-C6_fun-type_DNA-bd_sf"/>
</dbReference>
<dbReference type="PROSITE" id="PS00463">
    <property type="entry name" value="ZN2_CY6_FUNGAL_1"/>
    <property type="match status" value="1"/>
</dbReference>
<dbReference type="GO" id="GO:0008270">
    <property type="term" value="F:zinc ion binding"/>
    <property type="evidence" value="ECO:0007669"/>
    <property type="project" value="InterPro"/>
</dbReference>
<dbReference type="SMART" id="SM00906">
    <property type="entry name" value="Fungal_trans"/>
    <property type="match status" value="1"/>
</dbReference>
<comment type="subcellular location">
    <subcellularLocation>
        <location evidence="1">Nucleus</location>
    </subcellularLocation>
</comment>
<feature type="region of interest" description="Disordered" evidence="4">
    <location>
        <begin position="87"/>
        <end position="179"/>
    </location>
</feature>
<dbReference type="GO" id="GO:0003677">
    <property type="term" value="F:DNA binding"/>
    <property type="evidence" value="ECO:0007669"/>
    <property type="project" value="InterPro"/>
</dbReference>
<organism evidence="6 7">
    <name type="scientific">Clonostachys rhizophaga</name>
    <dbReference type="NCBI Taxonomy" id="160324"/>
    <lineage>
        <taxon>Eukaryota</taxon>
        <taxon>Fungi</taxon>
        <taxon>Dikarya</taxon>
        <taxon>Ascomycota</taxon>
        <taxon>Pezizomycotina</taxon>
        <taxon>Sordariomycetes</taxon>
        <taxon>Hypocreomycetidae</taxon>
        <taxon>Hypocreales</taxon>
        <taxon>Bionectriaceae</taxon>
        <taxon>Clonostachys</taxon>
    </lineage>
</organism>
<dbReference type="InterPro" id="IPR050613">
    <property type="entry name" value="Sec_Metabolite_Reg"/>
</dbReference>
<feature type="region of interest" description="Disordered" evidence="4">
    <location>
        <begin position="215"/>
        <end position="257"/>
    </location>
</feature>
<keyword evidence="7" id="KW-1185">Reference proteome</keyword>
<dbReference type="InterPro" id="IPR001138">
    <property type="entry name" value="Zn2Cys6_DnaBD"/>
</dbReference>
<evidence type="ECO:0000256" key="1">
    <source>
        <dbReference type="ARBA" id="ARBA00004123"/>
    </source>
</evidence>
<dbReference type="Pfam" id="PF04082">
    <property type="entry name" value="Fungal_trans"/>
    <property type="match status" value="1"/>
</dbReference>
<dbReference type="OrthoDB" id="3989227at2759"/>
<feature type="compositionally biased region" description="Low complexity" evidence="4">
    <location>
        <begin position="87"/>
        <end position="102"/>
    </location>
</feature>
<evidence type="ECO:0000256" key="4">
    <source>
        <dbReference type="SAM" id="MobiDB-lite"/>
    </source>
</evidence>
<gene>
    <name evidence="6" type="ORF">CRHIZ90672A_00010713</name>
</gene>
<keyword evidence="3" id="KW-0539">Nucleus</keyword>
<evidence type="ECO:0000313" key="7">
    <source>
        <dbReference type="Proteomes" id="UP000696573"/>
    </source>
</evidence>
<dbReference type="SMART" id="SM00066">
    <property type="entry name" value="GAL4"/>
    <property type="match status" value="1"/>
</dbReference>
<dbReference type="Pfam" id="PF00172">
    <property type="entry name" value="Zn_clus"/>
    <property type="match status" value="1"/>
</dbReference>
<sequence>MSQLPGGSPGTSSAPPAPEKSASSSVSPASAPPTKPRSCVVCRSRKVRCDKQSPCSNCRRANIPCVVPSNDRPPKWARRLERITNNPAAAAAAAGNASSSPSQYLQPHGGDQAGVGQVMERLRSLEGLVKELSGQLEQAHSSSGSPPGAVPGGSSGVGSPESSGHGEHGEGASPPISSASMQKHFGRMVLQDTSKSRYISSGFWSRVSDELDGLKMDAEGLGGGDSDSSEDEDSLGKTPSTVELDRTPSERHGFMFGHNLSKSSSSLRSYRPLPSQIPFLISVFSENVNLFVQTVHIPTINKMIRDLRGKDMSNLGPSYEALLFSIYYAAITSMEEDDVLTNFGSTKSELNIKYRLGLEHALARADFLNSPDVVLVQAFTIFLFLVRRHDSPRFVWMMTGLVIRMAHAIGLHRDGAHFDYLTPYEIETRRRTWWGLCILDMRSSEDQGTEFTITSGSFDTKLPLNINDADIGIDITDPPVERQGHTDMTFSVATYELCEATRKMMAPGANKTLEEQTSILNNLYDHLQNRHIRYISPTGNIAYWVGVTATRLVISKLTLLLYLPALFSSPSDNFSDEVRDKLLVAALEVAEWNHALNAEQDARQWRWIYQTYTHWHAIVYLLLEVTRRPLSPLVERAWLALHSVWLIPDKRPGADKGLRIWVPLRKLMSKARKHREAELVRMRSDPGAIGRAEMSDARIPAPASHGPFAADQSEEMFRQHWRGLFGMSGTGGGEGRQPAPSITVQDSSMSVGEPVSASYELAPAGFPQIPFLPGSASPGNVHGSGNQGMMVADGAAASSYGVPAVTVPELMGPGFTPWLWNETTDPLGDTYAGLDMDMDVDSNVDWNSWLNSASGMELNVAADPAQGGSWPAPGAGGSA</sequence>
<dbReference type="EMBL" id="CABFNQ020000732">
    <property type="protein sequence ID" value="CAH0028465.1"/>
    <property type="molecule type" value="Genomic_DNA"/>
</dbReference>
<feature type="region of interest" description="Disordered" evidence="4">
    <location>
        <begin position="1"/>
        <end position="39"/>
    </location>
</feature>
<reference evidence="6" key="1">
    <citation type="submission" date="2021-10" db="EMBL/GenBank/DDBJ databases">
        <authorList>
            <person name="Piombo E."/>
        </authorList>
    </citation>
    <scope>NUCLEOTIDE SEQUENCE</scope>
</reference>
<dbReference type="Gene3D" id="4.10.240.10">
    <property type="entry name" value="Zn(2)-C6 fungal-type DNA-binding domain"/>
    <property type="match status" value="1"/>
</dbReference>
<dbReference type="GO" id="GO:0000981">
    <property type="term" value="F:DNA-binding transcription factor activity, RNA polymerase II-specific"/>
    <property type="evidence" value="ECO:0007669"/>
    <property type="project" value="InterPro"/>
</dbReference>
<dbReference type="PANTHER" id="PTHR31001:SF50">
    <property type="entry name" value="ZN(II)2CYS6 TRANSCRIPTION FACTOR (EUROFUNG)"/>
    <property type="match status" value="1"/>
</dbReference>
<dbReference type="CDD" id="cd12148">
    <property type="entry name" value="fungal_TF_MHR"/>
    <property type="match status" value="1"/>
</dbReference>
<dbReference type="PROSITE" id="PS50048">
    <property type="entry name" value="ZN2_CY6_FUNGAL_2"/>
    <property type="match status" value="1"/>
</dbReference>
<feature type="compositionally biased region" description="Low complexity" evidence="4">
    <location>
        <begin position="10"/>
        <end position="29"/>
    </location>
</feature>
<dbReference type="CDD" id="cd00067">
    <property type="entry name" value="GAL4"/>
    <property type="match status" value="1"/>
</dbReference>
<dbReference type="GO" id="GO:0005634">
    <property type="term" value="C:nucleus"/>
    <property type="evidence" value="ECO:0007669"/>
    <property type="project" value="UniProtKB-SubCell"/>
</dbReference>
<dbReference type="GO" id="GO:0006351">
    <property type="term" value="P:DNA-templated transcription"/>
    <property type="evidence" value="ECO:0007669"/>
    <property type="project" value="InterPro"/>
</dbReference>
<proteinExistence type="predicted"/>
<evidence type="ECO:0000313" key="6">
    <source>
        <dbReference type="EMBL" id="CAH0028465.1"/>
    </source>
</evidence>
<dbReference type="AlphaFoldDB" id="A0A9N9YP63"/>
<evidence type="ECO:0000256" key="3">
    <source>
        <dbReference type="ARBA" id="ARBA00023242"/>
    </source>
</evidence>
<dbReference type="SUPFAM" id="SSF57701">
    <property type="entry name" value="Zn2/Cys6 DNA-binding domain"/>
    <property type="match status" value="1"/>
</dbReference>
<protein>
    <recommendedName>
        <fullName evidence="5">Zn(2)-C6 fungal-type domain-containing protein</fullName>
    </recommendedName>
</protein>
<dbReference type="InterPro" id="IPR007219">
    <property type="entry name" value="XnlR_reg_dom"/>
</dbReference>